<organism evidence="8 9">
    <name type="scientific">Fragilariopsis cylindrus CCMP1102</name>
    <dbReference type="NCBI Taxonomy" id="635003"/>
    <lineage>
        <taxon>Eukaryota</taxon>
        <taxon>Sar</taxon>
        <taxon>Stramenopiles</taxon>
        <taxon>Ochrophyta</taxon>
        <taxon>Bacillariophyta</taxon>
        <taxon>Bacillariophyceae</taxon>
        <taxon>Bacillariophycidae</taxon>
        <taxon>Bacillariales</taxon>
        <taxon>Bacillariaceae</taxon>
        <taxon>Fragilariopsis</taxon>
    </lineage>
</organism>
<dbReference type="InterPro" id="IPR016169">
    <property type="entry name" value="FAD-bd_PCMH_sub2"/>
</dbReference>
<dbReference type="Gene3D" id="3.30.465.10">
    <property type="match status" value="1"/>
</dbReference>
<proteinExistence type="inferred from homology"/>
<name>A0A1E7EZT1_9STRA</name>
<accession>A0A1E7EZT1</accession>
<evidence type="ECO:0000256" key="4">
    <source>
        <dbReference type="ARBA" id="ARBA00022827"/>
    </source>
</evidence>
<dbReference type="InParanoid" id="A0A1E7EZT1"/>
<evidence type="ECO:0000313" key="9">
    <source>
        <dbReference type="Proteomes" id="UP000095751"/>
    </source>
</evidence>
<feature type="signal peptide" evidence="6">
    <location>
        <begin position="1"/>
        <end position="19"/>
    </location>
</feature>
<keyword evidence="5" id="KW-0560">Oxidoreductase</keyword>
<dbReference type="GO" id="GO:0016491">
    <property type="term" value="F:oxidoreductase activity"/>
    <property type="evidence" value="ECO:0007669"/>
    <property type="project" value="UniProtKB-KW"/>
</dbReference>
<reference evidence="8 9" key="1">
    <citation type="submission" date="2016-09" db="EMBL/GenBank/DDBJ databases">
        <title>Extensive genetic diversity and differential bi-allelic expression allows diatom success in the polar Southern Ocean.</title>
        <authorList>
            <consortium name="DOE Joint Genome Institute"/>
            <person name="Mock T."/>
            <person name="Otillar R.P."/>
            <person name="Strauss J."/>
            <person name="Dupont C."/>
            <person name="Frickenhaus S."/>
            <person name="Maumus F."/>
            <person name="Mcmullan M."/>
            <person name="Sanges R."/>
            <person name="Schmutz J."/>
            <person name="Toseland A."/>
            <person name="Valas R."/>
            <person name="Veluchamy A."/>
            <person name="Ward B.J."/>
            <person name="Allen A."/>
            <person name="Barry K."/>
            <person name="Falciatore A."/>
            <person name="Ferrante M."/>
            <person name="Fortunato A.E."/>
            <person name="Gloeckner G."/>
            <person name="Gruber A."/>
            <person name="Hipkin R."/>
            <person name="Janech M."/>
            <person name="Kroth P."/>
            <person name="Leese F."/>
            <person name="Lindquist E."/>
            <person name="Lyon B.R."/>
            <person name="Martin J."/>
            <person name="Mayer C."/>
            <person name="Parker M."/>
            <person name="Quesneville H."/>
            <person name="Raymond J."/>
            <person name="Uhlig C."/>
            <person name="Valentin K.U."/>
            <person name="Worden A.Z."/>
            <person name="Armbrust E.V."/>
            <person name="Bowler C."/>
            <person name="Green B."/>
            <person name="Moulton V."/>
            <person name="Van Oosterhout C."/>
            <person name="Grigoriev I."/>
        </authorList>
    </citation>
    <scope>NUCLEOTIDE SEQUENCE [LARGE SCALE GENOMIC DNA]</scope>
    <source>
        <strain evidence="8 9">CCMP1102</strain>
    </source>
</reference>
<evidence type="ECO:0000313" key="8">
    <source>
        <dbReference type="EMBL" id="OEU11462.1"/>
    </source>
</evidence>
<comment type="similarity">
    <text evidence="2">Belongs to the oxygen-dependent FAD-linked oxidoreductase family.</text>
</comment>
<dbReference type="OrthoDB" id="45612at2759"/>
<sequence length="752" mass="81573">MRFFFHNFLILALTAGSGGFALGADALNERDVSALSVTKVQNTARKLAFSDMPWDDLRAKVDPSTVLLDGIPESVYETECIPAIKDGLNATALTSEAGAPAMPGYDYVLKLDTPSGVCMMNSVCALKNCGLDASDEDATVGEKISTSWVELMEYYDFSMFDQSNNPNYDLPSTVLFPQNAGDVVAAINFAKEHSLEVSVKNSGHSFTASSTKKDTLHLNMREFEKFSSIGIVECSDEQDAVMEDDLSNQPCKVALARNKPAVVHVAGGEDWSDVFASVKNFESPQGNKYHAVGGAAGSVSPQGWTWQGGLGGTSGGRKYGFGVDHVVQIEMVLPSGLHVLFGPTSWEDADGFVYPRTTKVSGVCKDETGTWGPCQDDVNFEDLWFAQRGGLGGTWGVVVSMHLQLMEQLPFNFVIWPCSVDGSAQKKALIEFIVNLMVDPSAIGLNEDDSLGCGSPDEISSKICYGEGVGEKVVTAWMSFIVDRNQTLHNDGGLSYEQINEFADCAISNDLVEDYAELVTIPPPGPYAGKIQSTGMDVGLTGNNAEQYIILPKKWMIANKDKAVSLLAGARSYHAFGGPNTSDQLNTLSEAHRGGGIMYIASYNMKPFDQEVDAETFYSEWLPEMYDFTDSDNFPGYLGSNHASSATLGPLKSDWTKPCPMNWTEAEREEKCISLQEAIFGTKLLKRLEGIKETIDPNYMFDCNRCVGNTRAMSKPNDEETAPPSEDSGCQGPFSTATVTVLASLLVGWMVL</sequence>
<evidence type="ECO:0000259" key="7">
    <source>
        <dbReference type="PROSITE" id="PS51387"/>
    </source>
</evidence>
<dbReference type="Gene3D" id="3.30.43.10">
    <property type="entry name" value="Uridine Diphospho-n-acetylenolpyruvylglucosamine Reductase, domain 2"/>
    <property type="match status" value="1"/>
</dbReference>
<comment type="cofactor">
    <cofactor evidence="1">
        <name>FAD</name>
        <dbReference type="ChEBI" id="CHEBI:57692"/>
    </cofactor>
</comment>
<evidence type="ECO:0000256" key="6">
    <source>
        <dbReference type="SAM" id="SignalP"/>
    </source>
</evidence>
<keyword evidence="3" id="KW-0285">Flavoprotein</keyword>
<gene>
    <name evidence="8" type="ORF">FRACYDRAFT_245248</name>
</gene>
<feature type="domain" description="FAD-binding PCMH-type" evidence="7">
    <location>
        <begin position="167"/>
        <end position="408"/>
    </location>
</feature>
<dbReference type="PANTHER" id="PTHR42973">
    <property type="entry name" value="BINDING OXIDOREDUCTASE, PUTATIVE (AFU_ORTHOLOGUE AFUA_1G17690)-RELATED"/>
    <property type="match status" value="1"/>
</dbReference>
<dbReference type="InterPro" id="IPR016167">
    <property type="entry name" value="FAD-bd_PCMH_sub1"/>
</dbReference>
<dbReference type="InterPro" id="IPR006094">
    <property type="entry name" value="Oxid_FAD_bind_N"/>
</dbReference>
<keyword evidence="4" id="KW-0274">FAD</keyword>
<protein>
    <submittedName>
        <fullName evidence="8">FAD-binding domain-containing protein</fullName>
    </submittedName>
</protein>
<evidence type="ECO:0000256" key="3">
    <source>
        <dbReference type="ARBA" id="ARBA00022630"/>
    </source>
</evidence>
<dbReference type="SUPFAM" id="SSF56176">
    <property type="entry name" value="FAD-binding/transporter-associated domain-like"/>
    <property type="match status" value="1"/>
</dbReference>
<dbReference type="GO" id="GO:0071949">
    <property type="term" value="F:FAD binding"/>
    <property type="evidence" value="ECO:0007669"/>
    <property type="project" value="InterPro"/>
</dbReference>
<dbReference type="Pfam" id="PF01565">
    <property type="entry name" value="FAD_binding_4"/>
    <property type="match status" value="1"/>
</dbReference>
<dbReference type="InterPro" id="IPR016166">
    <property type="entry name" value="FAD-bd_PCMH"/>
</dbReference>
<dbReference type="EMBL" id="KV784367">
    <property type="protein sequence ID" value="OEU11462.1"/>
    <property type="molecule type" value="Genomic_DNA"/>
</dbReference>
<keyword evidence="9" id="KW-1185">Reference proteome</keyword>
<evidence type="ECO:0000256" key="1">
    <source>
        <dbReference type="ARBA" id="ARBA00001974"/>
    </source>
</evidence>
<keyword evidence="6" id="KW-0732">Signal</keyword>
<dbReference type="PROSITE" id="PS51387">
    <property type="entry name" value="FAD_PCMH"/>
    <property type="match status" value="1"/>
</dbReference>
<dbReference type="PANTHER" id="PTHR42973:SF39">
    <property type="entry name" value="FAD-BINDING PCMH-TYPE DOMAIN-CONTAINING PROTEIN"/>
    <property type="match status" value="1"/>
</dbReference>
<evidence type="ECO:0000256" key="5">
    <source>
        <dbReference type="ARBA" id="ARBA00023002"/>
    </source>
</evidence>
<dbReference type="KEGG" id="fcy:FRACYDRAFT_245248"/>
<dbReference type="InterPro" id="IPR050416">
    <property type="entry name" value="FAD-linked_Oxidoreductase"/>
</dbReference>
<feature type="chain" id="PRO_5009192444" evidence="6">
    <location>
        <begin position="20"/>
        <end position="752"/>
    </location>
</feature>
<evidence type="ECO:0000256" key="2">
    <source>
        <dbReference type="ARBA" id="ARBA00005466"/>
    </source>
</evidence>
<dbReference type="InterPro" id="IPR036318">
    <property type="entry name" value="FAD-bd_PCMH-like_sf"/>
</dbReference>
<dbReference type="AlphaFoldDB" id="A0A1E7EZT1"/>
<dbReference type="Proteomes" id="UP000095751">
    <property type="component" value="Unassembled WGS sequence"/>
</dbReference>